<evidence type="ECO:0000313" key="12">
    <source>
        <dbReference type="Proteomes" id="UP000887578"/>
    </source>
</evidence>
<dbReference type="FunFam" id="1.20.58.1480:FF:000002">
    <property type="entry name" value="Lon protease homolog, mitochondrial"/>
    <property type="match status" value="1"/>
</dbReference>
<dbReference type="GO" id="GO:0051131">
    <property type="term" value="P:chaperone-mediated protein complex assembly"/>
    <property type="evidence" value="ECO:0007669"/>
    <property type="project" value="TreeGrafter"/>
</dbReference>
<dbReference type="InterPro" id="IPR003111">
    <property type="entry name" value="Lon_prtase_N"/>
</dbReference>
<dbReference type="GO" id="GO:0004252">
    <property type="term" value="F:serine-type endopeptidase activity"/>
    <property type="evidence" value="ECO:0007669"/>
    <property type="project" value="InterPro"/>
</dbReference>
<dbReference type="Pfam" id="PF02190">
    <property type="entry name" value="LON_substr_bdg"/>
    <property type="match status" value="1"/>
</dbReference>
<feature type="region of interest" description="Disordered" evidence="9">
    <location>
        <begin position="135"/>
        <end position="155"/>
    </location>
</feature>
<comment type="similarity">
    <text evidence="2">Belongs to the SPCS1 family.</text>
</comment>
<dbReference type="Gene3D" id="1.20.5.5270">
    <property type="match status" value="1"/>
</dbReference>
<dbReference type="GO" id="GO:0006515">
    <property type="term" value="P:protein quality control for misfolded or incompletely synthesized proteins"/>
    <property type="evidence" value="ECO:0007669"/>
    <property type="project" value="TreeGrafter"/>
</dbReference>
<feature type="compositionally biased region" description="Low complexity" evidence="9">
    <location>
        <begin position="138"/>
        <end position="151"/>
    </location>
</feature>
<evidence type="ECO:0000256" key="7">
    <source>
        <dbReference type="ARBA" id="ARBA00023128"/>
    </source>
</evidence>
<organism evidence="12 13">
    <name type="scientific">Panagrolaimus davidi</name>
    <dbReference type="NCBI Taxonomy" id="227884"/>
    <lineage>
        <taxon>Eukaryota</taxon>
        <taxon>Metazoa</taxon>
        <taxon>Ecdysozoa</taxon>
        <taxon>Nematoda</taxon>
        <taxon>Chromadorea</taxon>
        <taxon>Rhabditida</taxon>
        <taxon>Tylenchina</taxon>
        <taxon>Panagrolaimomorpha</taxon>
        <taxon>Panagrolaimoidea</taxon>
        <taxon>Panagrolaimidae</taxon>
        <taxon>Panagrolaimus</taxon>
    </lineage>
</organism>
<accession>A0A914PDD5</accession>
<dbReference type="Pfam" id="PF00004">
    <property type="entry name" value="AAA"/>
    <property type="match status" value="1"/>
</dbReference>
<dbReference type="WBParaSite" id="PDA_v2.g12773.t1">
    <property type="protein sequence ID" value="PDA_v2.g12773.t1"/>
    <property type="gene ID" value="PDA_v2.g12773"/>
</dbReference>
<evidence type="ECO:0000256" key="3">
    <source>
        <dbReference type="ARBA" id="ARBA00022692"/>
    </source>
</evidence>
<dbReference type="SMART" id="SM00464">
    <property type="entry name" value="LON"/>
    <property type="match status" value="1"/>
</dbReference>
<feature type="region of interest" description="Disordered" evidence="9">
    <location>
        <begin position="87"/>
        <end position="109"/>
    </location>
</feature>
<dbReference type="Pfam" id="PF06645">
    <property type="entry name" value="SPC12"/>
    <property type="match status" value="1"/>
</dbReference>
<feature type="transmembrane region" description="Helical" evidence="10">
    <location>
        <begin position="56"/>
        <end position="77"/>
    </location>
</feature>
<evidence type="ECO:0000256" key="1">
    <source>
        <dbReference type="ARBA" id="ARBA00004477"/>
    </source>
</evidence>
<dbReference type="Gene3D" id="1.20.58.1480">
    <property type="match status" value="1"/>
</dbReference>
<sequence>MDGIIQMLPAPLRRFSTYIDFVGQAKAERIFQVVIVIASVIGFIVGYLLQQLWLTFAILGGGFVVANLIILPCWPYFRKDPIHWQPNPAEEKKATAPAPSKKEGKKHKRLTTATLLSESKLLTAKVVPTSANFQKHFSSNSSNNNDNNNDNPDIDMKNISEIVESDLGGAPSPQTIPEVFPDVPLIAVNRYPLFPGFIKKVDIVNDKKLQEIIRRRVAMRQPYVGVFVKKDDENNSETVGSLDEIYNVGSFAQILEMRDMGVVVELVLSANRRIKITEVLDDNETDASAAEDYSNSPVARLNNRRTGQNKKSVAKRKKIEEQEAKQKEEDEAKKGAANEAGGDSLKPEEKRIVLVRTENIGNTPIERTIEMKASMQAIVQSFREIVKYSPLFGQQVNLLLNPNQHVIENPVYLCDLVATMVQSADTNDLQQMLEEEKIQKRLDHAMLLLEKEKTIAKLRHDINKDVEKKVQEQHRKYLLNEQLKAIKRELGIEKDDKSSIIERMRERLKELAVPEHVMKVINEEEQKLNFLDPHSSEFSVSRNYLDWLTNIPWGKYSDENLNLLQAQTILDEDHYGMKDVKERILEFIAVAALKKKVGGKILCFHGPPGVGKTSIARSIARALNREYYRFSVGGMTDVAEIKGHRRTYIGAMPGKMIQCLKKLVSLYLFTYLSYA</sequence>
<dbReference type="FunFam" id="1.20.5.5270:FF:000001">
    <property type="entry name" value="Lon protease homolog, mitochondrial"/>
    <property type="match status" value="1"/>
</dbReference>
<evidence type="ECO:0000256" key="9">
    <source>
        <dbReference type="SAM" id="MobiDB-lite"/>
    </source>
</evidence>
<dbReference type="PROSITE" id="PS51787">
    <property type="entry name" value="LON_N"/>
    <property type="match status" value="1"/>
</dbReference>
<dbReference type="Proteomes" id="UP000887578">
    <property type="component" value="Unplaced"/>
</dbReference>
<dbReference type="GO" id="GO:0003697">
    <property type="term" value="F:single-stranded DNA binding"/>
    <property type="evidence" value="ECO:0007669"/>
    <property type="project" value="TreeGrafter"/>
</dbReference>
<evidence type="ECO:0000256" key="4">
    <source>
        <dbReference type="ARBA" id="ARBA00022824"/>
    </source>
</evidence>
<dbReference type="Gene3D" id="2.30.130.40">
    <property type="entry name" value="LON domain-like"/>
    <property type="match status" value="1"/>
</dbReference>
<dbReference type="InterPro" id="IPR027417">
    <property type="entry name" value="P-loop_NTPase"/>
</dbReference>
<dbReference type="GO" id="GO:0005524">
    <property type="term" value="F:ATP binding"/>
    <property type="evidence" value="ECO:0007669"/>
    <property type="project" value="InterPro"/>
</dbReference>
<keyword evidence="4" id="KW-0256">Endoplasmic reticulum</keyword>
<dbReference type="GO" id="GO:0006465">
    <property type="term" value="P:signal peptide processing"/>
    <property type="evidence" value="ECO:0007669"/>
    <property type="project" value="InterPro"/>
</dbReference>
<evidence type="ECO:0000256" key="10">
    <source>
        <dbReference type="SAM" id="Phobius"/>
    </source>
</evidence>
<feature type="compositionally biased region" description="Basic and acidic residues" evidence="9">
    <location>
        <begin position="318"/>
        <end position="336"/>
    </location>
</feature>
<evidence type="ECO:0000256" key="8">
    <source>
        <dbReference type="ARBA" id="ARBA00023136"/>
    </source>
</evidence>
<dbReference type="Gene3D" id="3.40.50.300">
    <property type="entry name" value="P-loop containing nucleotide triphosphate hydrolases"/>
    <property type="match status" value="1"/>
</dbReference>
<keyword evidence="3 10" id="KW-0812">Transmembrane</keyword>
<keyword evidence="12" id="KW-1185">Reference proteome</keyword>
<dbReference type="SUPFAM" id="SSF88697">
    <property type="entry name" value="PUA domain-like"/>
    <property type="match status" value="1"/>
</dbReference>
<keyword evidence="6" id="KW-0238">DNA-binding</keyword>
<dbReference type="InterPro" id="IPR003959">
    <property type="entry name" value="ATPase_AAA_core"/>
</dbReference>
<dbReference type="GO" id="GO:0007005">
    <property type="term" value="P:mitochondrion organization"/>
    <property type="evidence" value="ECO:0007669"/>
    <property type="project" value="TreeGrafter"/>
</dbReference>
<protein>
    <submittedName>
        <fullName evidence="13">Signal peptidase complex subunit 1</fullName>
    </submittedName>
</protein>
<dbReference type="InterPro" id="IPR046336">
    <property type="entry name" value="Lon_prtase_N_sf"/>
</dbReference>
<dbReference type="FunFam" id="2.30.130.40:FF:000021">
    <property type="entry name" value="Lon protease homolog, mitochondrial"/>
    <property type="match status" value="1"/>
</dbReference>
<evidence type="ECO:0000256" key="6">
    <source>
        <dbReference type="ARBA" id="ARBA00023125"/>
    </source>
</evidence>
<dbReference type="SUPFAM" id="SSF52540">
    <property type="entry name" value="P-loop containing nucleoside triphosphate hydrolases"/>
    <property type="match status" value="1"/>
</dbReference>
<evidence type="ECO:0000259" key="11">
    <source>
        <dbReference type="PROSITE" id="PS51787"/>
    </source>
</evidence>
<evidence type="ECO:0000256" key="2">
    <source>
        <dbReference type="ARBA" id="ARBA00005245"/>
    </source>
</evidence>
<reference evidence="13" key="1">
    <citation type="submission" date="2022-11" db="UniProtKB">
        <authorList>
            <consortium name="WormBaseParasite"/>
        </authorList>
    </citation>
    <scope>IDENTIFICATION</scope>
</reference>
<comment type="subcellular location">
    <subcellularLocation>
        <location evidence="1">Endoplasmic reticulum membrane</location>
        <topology evidence="1">Multi-pass membrane protein</topology>
    </subcellularLocation>
</comment>
<feature type="domain" description="Lon N-terminal" evidence="11">
    <location>
        <begin position="183"/>
        <end position="453"/>
    </location>
</feature>
<feature type="transmembrane region" description="Helical" evidence="10">
    <location>
        <begin position="30"/>
        <end position="49"/>
    </location>
</feature>
<keyword evidence="8 10" id="KW-0472">Membrane</keyword>
<evidence type="ECO:0000313" key="13">
    <source>
        <dbReference type="WBParaSite" id="PDA_v2.g12773.t1"/>
    </source>
</evidence>
<dbReference type="GO" id="GO:0005759">
    <property type="term" value="C:mitochondrial matrix"/>
    <property type="evidence" value="ECO:0007669"/>
    <property type="project" value="TreeGrafter"/>
</dbReference>
<dbReference type="GO" id="GO:0005787">
    <property type="term" value="C:signal peptidase complex"/>
    <property type="evidence" value="ECO:0007669"/>
    <property type="project" value="InterPro"/>
</dbReference>
<dbReference type="GO" id="GO:0004176">
    <property type="term" value="F:ATP-dependent peptidase activity"/>
    <property type="evidence" value="ECO:0007669"/>
    <property type="project" value="InterPro"/>
</dbReference>
<dbReference type="PANTHER" id="PTHR43718:SF2">
    <property type="entry name" value="LON PROTEASE HOMOLOG, MITOCHONDRIAL"/>
    <property type="match status" value="1"/>
</dbReference>
<dbReference type="InterPro" id="IPR009542">
    <property type="entry name" value="Spc1/SPCS1"/>
</dbReference>
<dbReference type="InterPro" id="IPR027065">
    <property type="entry name" value="Lon_Prtase"/>
</dbReference>
<evidence type="ECO:0000256" key="5">
    <source>
        <dbReference type="ARBA" id="ARBA00022989"/>
    </source>
</evidence>
<dbReference type="InterPro" id="IPR015947">
    <property type="entry name" value="PUA-like_sf"/>
</dbReference>
<dbReference type="AlphaFoldDB" id="A0A914PDD5"/>
<keyword evidence="7" id="KW-0496">Mitochondrion</keyword>
<name>A0A914PDD5_9BILA</name>
<proteinExistence type="inferred from homology"/>
<feature type="region of interest" description="Disordered" evidence="9">
    <location>
        <begin position="285"/>
        <end position="343"/>
    </location>
</feature>
<dbReference type="GO" id="GO:0016887">
    <property type="term" value="F:ATP hydrolysis activity"/>
    <property type="evidence" value="ECO:0007669"/>
    <property type="project" value="InterPro"/>
</dbReference>
<dbReference type="PANTHER" id="PTHR43718">
    <property type="entry name" value="LON PROTEASE"/>
    <property type="match status" value="1"/>
</dbReference>
<keyword evidence="5 10" id="KW-1133">Transmembrane helix</keyword>